<sequence>MPEDYHLFDSHQRRSFWESHVEQWQNSDHSQAAYCRSHNLKAHQFYHWRRRILAPQNEVSFLPVTLSGTLAQNHPTVRIRTPNGFTIEIDNRHGFNEINQLVAMVAAL</sequence>
<keyword evidence="3" id="KW-1185">Reference proteome</keyword>
<evidence type="ECO:0008006" key="4">
    <source>
        <dbReference type="Google" id="ProtNLM"/>
    </source>
</evidence>
<dbReference type="EMBL" id="AP021875">
    <property type="protein sequence ID" value="BBO77871.1"/>
    <property type="molecule type" value="Genomic_DNA"/>
</dbReference>
<evidence type="ECO:0000313" key="1">
    <source>
        <dbReference type="EMBL" id="BBO77871.1"/>
    </source>
</evidence>
<dbReference type="RefSeq" id="WP_155306561.1">
    <property type="nucleotide sequence ID" value="NZ_AP021875.1"/>
</dbReference>
<evidence type="ECO:0000313" key="2">
    <source>
        <dbReference type="EMBL" id="BBO77922.1"/>
    </source>
</evidence>
<dbReference type="EMBL" id="AP021875">
    <property type="protein sequence ID" value="BBO77922.1"/>
    <property type="molecule type" value="Genomic_DNA"/>
</dbReference>
<gene>
    <name evidence="1" type="ORF">DSCW_52880</name>
    <name evidence="2" type="ORF">DSCW_53390</name>
</gene>
<proteinExistence type="predicted"/>
<reference evidence="2 3" key="1">
    <citation type="submission" date="2019-11" db="EMBL/GenBank/DDBJ databases">
        <title>Comparative genomics of hydrocarbon-degrading Desulfosarcina strains.</title>
        <authorList>
            <person name="Watanabe M."/>
            <person name="Kojima H."/>
            <person name="Fukui M."/>
        </authorList>
    </citation>
    <scope>NUCLEOTIDE SEQUENCE [LARGE SCALE GENOMIC DNA]</scope>
    <source>
        <strain evidence="2 3">PP31</strain>
    </source>
</reference>
<dbReference type="KEGG" id="dwd:DSCW_52880"/>
<dbReference type="NCBIfam" id="NF047593">
    <property type="entry name" value="IS66_ISAeme5_TnpA"/>
    <property type="match status" value="1"/>
</dbReference>
<dbReference type="OrthoDB" id="5423092at2"/>
<organism evidence="2 3">
    <name type="scientific">Desulfosarcina widdelii</name>
    <dbReference type="NCBI Taxonomy" id="947919"/>
    <lineage>
        <taxon>Bacteria</taxon>
        <taxon>Pseudomonadati</taxon>
        <taxon>Thermodesulfobacteriota</taxon>
        <taxon>Desulfobacteria</taxon>
        <taxon>Desulfobacterales</taxon>
        <taxon>Desulfosarcinaceae</taxon>
        <taxon>Desulfosarcina</taxon>
    </lineage>
</organism>
<name>A0A5K7Z7D0_9BACT</name>
<protein>
    <recommendedName>
        <fullName evidence="4">Transposase</fullName>
    </recommendedName>
</protein>
<evidence type="ECO:0000313" key="3">
    <source>
        <dbReference type="Proteomes" id="UP000427769"/>
    </source>
</evidence>
<dbReference type="KEGG" id="dwd:DSCW_53390"/>
<accession>A0A5K7Z7D0</accession>
<dbReference type="Proteomes" id="UP000427769">
    <property type="component" value="Chromosome"/>
</dbReference>
<dbReference type="AlphaFoldDB" id="A0A5K7Z7D0"/>